<feature type="domain" description="Glycosyl-hydrolase 97 C-terminal oligomerisation" evidence="8">
    <location>
        <begin position="601"/>
        <end position="696"/>
    </location>
</feature>
<protein>
    <submittedName>
        <fullName evidence="9">Glycoside hydrolase family 97 protein</fullName>
    </submittedName>
</protein>
<keyword evidence="3 9" id="KW-0378">Hydrolase</keyword>
<dbReference type="Gene3D" id="2.70.98.10">
    <property type="match status" value="1"/>
</dbReference>
<comment type="cofactor">
    <cofactor evidence="1">
        <name>Ca(2+)</name>
        <dbReference type="ChEBI" id="CHEBI:29108"/>
    </cofactor>
</comment>
<evidence type="ECO:0000259" key="6">
    <source>
        <dbReference type="Pfam" id="PF10566"/>
    </source>
</evidence>
<sequence length="701" mass="79968">MIPNQLKANNPLFILLPFFIVLILIYACQQPIDNKITELLSPDKKIKFQLFSEKKDHSLQYAISFHDTMLVEKSSISLDLEGEAYDQLVIKDIQAFHVDTLFSPIIAAKRKVFRDHYSGILINFEQALALEIRMYDEGLAFRWIGKSNHDLKVLNETFEVNPVRDANLFYAPYEQDATAGPGFINFIKRKILRVKNYLKGKKTPSESAFETPYQHKKISEIDKNTFLFVPALIQTQDGKYIVIGESDVIDYPGMILQNSSQNRLTTSFSAYPLKEELPKDTLNYMKQVRVSEFADYIALTKGKRTFPWRVLMITDNPASIPASDLIQKLASPSALQGDLSWIKPGQITDEWLTNINLFNVDFQSGKNTTSYKYYIDFAKTFGLEYIMIDEGWYLNGTLKNLNKNINIDSIATYAKENNVGLGLWFNAMVLNENLEETLKTYSSKGVNMILIDFINRNDQKAMNYYVKIAEACARYKLMLNIHSAPAPAGFEITYPNAISREGVLGSEWNGWSPLVTPNHDLTIPFTRMFSGPLDYEPGLLENSTENGFQNIPDRPMSQGTRAHQIAMYLIYDNPLQYFVGNPSQGFREPELMKFVGNIPTTWDETIVLDGKPSEYIVTARLKDGVWYIGALNNWKERELFIDLSKFKFKKYTLTGIIDGINSNRYAADYVMTKGIGNGNEILKIRLGKGGGGVWRFESERP</sequence>
<dbReference type="Gene3D" id="3.20.20.70">
    <property type="entry name" value="Aldolase class I"/>
    <property type="match status" value="1"/>
</dbReference>
<dbReference type="Pfam" id="PF10566">
    <property type="entry name" value="Glyco_hydro_97"/>
    <property type="match status" value="1"/>
</dbReference>
<dbReference type="InterPro" id="IPR017853">
    <property type="entry name" value="GH"/>
</dbReference>
<evidence type="ECO:0000256" key="5">
    <source>
        <dbReference type="ARBA" id="ARBA00023295"/>
    </source>
</evidence>
<evidence type="ECO:0000256" key="2">
    <source>
        <dbReference type="ARBA" id="ARBA00011245"/>
    </source>
</evidence>
<dbReference type="Gene3D" id="2.60.40.1180">
    <property type="entry name" value="Golgi alpha-mannosidase II"/>
    <property type="match status" value="1"/>
</dbReference>
<evidence type="ECO:0000256" key="1">
    <source>
        <dbReference type="ARBA" id="ARBA00001913"/>
    </source>
</evidence>
<proteinExistence type="predicted"/>
<keyword evidence="5" id="KW-0326">Glycosidase</keyword>
<dbReference type="InterPro" id="IPR029486">
    <property type="entry name" value="GH97_N"/>
</dbReference>
<comment type="subunit">
    <text evidence="2">Monomer.</text>
</comment>
<dbReference type="PROSITE" id="PS51257">
    <property type="entry name" value="PROKAR_LIPOPROTEIN"/>
    <property type="match status" value="1"/>
</dbReference>
<dbReference type="EMBL" id="JBEWZH010000007">
    <property type="protein sequence ID" value="MFL0162912.1"/>
    <property type="molecule type" value="Genomic_DNA"/>
</dbReference>
<name>A0ABW8RY54_9BACT</name>
<evidence type="ECO:0000259" key="7">
    <source>
        <dbReference type="Pfam" id="PF14508"/>
    </source>
</evidence>
<accession>A0ABW8RY54</accession>
<dbReference type="RefSeq" id="WP_406751722.1">
    <property type="nucleotide sequence ID" value="NZ_JBEWZH010000007.1"/>
</dbReference>
<dbReference type="InterPro" id="IPR029483">
    <property type="entry name" value="GH97_C"/>
</dbReference>
<keyword evidence="4" id="KW-0106">Calcium</keyword>
<dbReference type="PANTHER" id="PTHR35803:SF2">
    <property type="entry name" value="RETAINING ALPHA-GALACTOSIDASE"/>
    <property type="match status" value="1"/>
</dbReference>
<keyword evidence="10" id="KW-1185">Reference proteome</keyword>
<dbReference type="Pfam" id="PF14508">
    <property type="entry name" value="GH97_N"/>
    <property type="match status" value="1"/>
</dbReference>
<evidence type="ECO:0000313" key="10">
    <source>
        <dbReference type="Proteomes" id="UP001623558"/>
    </source>
</evidence>
<reference evidence="9 10" key="1">
    <citation type="submission" date="2024-07" db="EMBL/GenBank/DDBJ databases">
        <authorList>
            <person name="Pitt A."/>
            <person name="Hahn M.W."/>
        </authorList>
    </citation>
    <scope>NUCLEOTIDE SEQUENCE [LARGE SCALE GENOMIC DNA]</scope>
    <source>
        <strain evidence="9 10">1-SAACH-A3</strain>
    </source>
</reference>
<organism evidence="9 10">
    <name type="scientific">Aquirufa salirivi</name>
    <dbReference type="NCBI Taxonomy" id="3104729"/>
    <lineage>
        <taxon>Bacteria</taxon>
        <taxon>Pseudomonadati</taxon>
        <taxon>Bacteroidota</taxon>
        <taxon>Cytophagia</taxon>
        <taxon>Cytophagales</taxon>
        <taxon>Flectobacillaceae</taxon>
        <taxon>Aquirufa</taxon>
    </lineage>
</organism>
<dbReference type="Proteomes" id="UP001623558">
    <property type="component" value="Unassembled WGS sequence"/>
</dbReference>
<evidence type="ECO:0000256" key="3">
    <source>
        <dbReference type="ARBA" id="ARBA00022801"/>
    </source>
</evidence>
<dbReference type="InterPro" id="IPR013785">
    <property type="entry name" value="Aldolase_TIM"/>
</dbReference>
<dbReference type="GO" id="GO:0016787">
    <property type="term" value="F:hydrolase activity"/>
    <property type="evidence" value="ECO:0007669"/>
    <property type="project" value="UniProtKB-KW"/>
</dbReference>
<dbReference type="SUPFAM" id="SSF51445">
    <property type="entry name" value="(Trans)glycosidases"/>
    <property type="match status" value="1"/>
</dbReference>
<feature type="domain" description="Glycosyl-hydrolase 97 N-terminal" evidence="7">
    <location>
        <begin position="40"/>
        <end position="332"/>
    </location>
</feature>
<evidence type="ECO:0000256" key="4">
    <source>
        <dbReference type="ARBA" id="ARBA00022837"/>
    </source>
</evidence>
<dbReference type="PANTHER" id="PTHR35803">
    <property type="entry name" value="GLUCAN 1,4-ALPHA-GLUCOSIDASE SUSB-RELATED"/>
    <property type="match status" value="1"/>
</dbReference>
<dbReference type="InterPro" id="IPR019563">
    <property type="entry name" value="GH97_catalytic"/>
</dbReference>
<dbReference type="InterPro" id="IPR052720">
    <property type="entry name" value="Glycosyl_hydrolase_97"/>
</dbReference>
<comment type="caution">
    <text evidence="9">The sequence shown here is derived from an EMBL/GenBank/DDBJ whole genome shotgun (WGS) entry which is preliminary data.</text>
</comment>
<dbReference type="Pfam" id="PF14509">
    <property type="entry name" value="GH97_C"/>
    <property type="match status" value="1"/>
</dbReference>
<dbReference type="InterPro" id="IPR014718">
    <property type="entry name" value="GH-type_carb-bd"/>
</dbReference>
<dbReference type="InterPro" id="IPR013780">
    <property type="entry name" value="Glyco_hydro_b"/>
</dbReference>
<gene>
    <name evidence="9" type="ORF">U0R11_10965</name>
</gene>
<evidence type="ECO:0000259" key="8">
    <source>
        <dbReference type="Pfam" id="PF14509"/>
    </source>
</evidence>
<evidence type="ECO:0000313" key="9">
    <source>
        <dbReference type="EMBL" id="MFL0162912.1"/>
    </source>
</evidence>
<feature type="domain" description="Glycosyl-hydrolase 97 catalytic" evidence="6">
    <location>
        <begin position="353"/>
        <end position="503"/>
    </location>
</feature>